<keyword evidence="2" id="KW-1185">Reference proteome</keyword>
<reference evidence="1 2" key="1">
    <citation type="journal article" date="2019" name="Int. J. Syst. Evol. Microbiol.">
        <title>The Global Catalogue of Microorganisms (GCM) 10K type strain sequencing project: providing services to taxonomists for standard genome sequencing and annotation.</title>
        <authorList>
            <consortium name="The Broad Institute Genomics Platform"/>
            <consortium name="The Broad Institute Genome Sequencing Center for Infectious Disease"/>
            <person name="Wu L."/>
            <person name="Ma J."/>
        </authorList>
    </citation>
    <scope>NUCLEOTIDE SEQUENCE [LARGE SCALE GENOMIC DNA]</scope>
    <source>
        <strain evidence="1 2">JCM 14545</strain>
    </source>
</reference>
<name>A0ABN2QT30_9PSEU</name>
<sequence length="463" mass="50492">MTAAPHQDALDQVRAIADAVLYEGYLLYPYRASARKNQVRWQFGVLVPPAFAGRATGEQDCAHSEFLLEPGHRATLHARVRFLQVQARVVEVADTQGVYQEVPSATVDGIYLSTWDEAVEREIDADLPVTGLLAGEAAVPFSVPGAVSTEEHPRHRDEPGVRTVRRTWPLRGVLRMRADALDGPYGGLRLTLRVENTTDWAAGDHGRAEALRHAFVATHTLCHLSEGRFLSMTDPPEWAAAAAKACRNDRGWPVLVGSPDRADTVLVTPIILGDYPVIAPESAGELFDGTEIDEILTLRTMAMTDEEKRQARATDPRASELIDRVDHLPPELLERLHGTVRYLRGVTAKEPPTCTEPKPEAPWWDPGADASVDPGTDHVTVGGIEVAAGAKVVLRPGRRRSDAQDMFLDGKTATVRAVLSDVDGETHVAVTVDDDPGADLQDAQGRFAYFSPDEVEPVPGDRT</sequence>
<gene>
    <name evidence="1" type="ORF">GCM10009754_29670</name>
</gene>
<comment type="caution">
    <text evidence="1">The sequence shown here is derived from an EMBL/GenBank/DDBJ whole genome shotgun (WGS) entry which is preliminary data.</text>
</comment>
<accession>A0ABN2QT30</accession>
<proteinExistence type="predicted"/>
<evidence type="ECO:0000313" key="2">
    <source>
        <dbReference type="Proteomes" id="UP001501116"/>
    </source>
</evidence>
<evidence type="ECO:0000313" key="1">
    <source>
        <dbReference type="EMBL" id="GAA1957594.1"/>
    </source>
</evidence>
<organism evidence="1 2">
    <name type="scientific">Amycolatopsis minnesotensis</name>
    <dbReference type="NCBI Taxonomy" id="337894"/>
    <lineage>
        <taxon>Bacteria</taxon>
        <taxon>Bacillati</taxon>
        <taxon>Actinomycetota</taxon>
        <taxon>Actinomycetes</taxon>
        <taxon>Pseudonocardiales</taxon>
        <taxon>Pseudonocardiaceae</taxon>
        <taxon>Amycolatopsis</taxon>
    </lineage>
</organism>
<dbReference type="RefSeq" id="WP_344417955.1">
    <property type="nucleotide sequence ID" value="NZ_BAAANN010000010.1"/>
</dbReference>
<dbReference type="Proteomes" id="UP001501116">
    <property type="component" value="Unassembled WGS sequence"/>
</dbReference>
<protein>
    <submittedName>
        <fullName evidence="1">Uncharacterized protein</fullName>
    </submittedName>
</protein>
<dbReference type="EMBL" id="BAAANN010000010">
    <property type="protein sequence ID" value="GAA1957594.1"/>
    <property type="molecule type" value="Genomic_DNA"/>
</dbReference>